<proteinExistence type="predicted"/>
<gene>
    <name evidence="1" type="ORF">METZ01_LOCUS103916</name>
</gene>
<sequence length="115" mass="13175">KMRKKIIFLGLVVSIFYLSSCSTILIKPEGSIGSVNYRVTGENHSEKTVEIIPQEKNEFSHWLYLSCDYIFGCYMRCEGPINSCMKVATLGKFDMKYIVTKKKGHSSQPKCQQYC</sequence>
<name>A0A381WF29_9ZZZZ</name>
<reference evidence="1" key="1">
    <citation type="submission" date="2018-05" db="EMBL/GenBank/DDBJ databases">
        <authorList>
            <person name="Lanie J.A."/>
            <person name="Ng W.-L."/>
            <person name="Kazmierczak K.M."/>
            <person name="Andrzejewski T.M."/>
            <person name="Davidsen T.M."/>
            <person name="Wayne K.J."/>
            <person name="Tettelin H."/>
            <person name="Glass J.I."/>
            <person name="Rusch D."/>
            <person name="Podicherti R."/>
            <person name="Tsui H.-C.T."/>
            <person name="Winkler M.E."/>
        </authorList>
    </citation>
    <scope>NUCLEOTIDE SEQUENCE</scope>
</reference>
<accession>A0A381WF29</accession>
<protein>
    <submittedName>
        <fullName evidence="1">Uncharacterized protein</fullName>
    </submittedName>
</protein>
<organism evidence="1">
    <name type="scientific">marine metagenome</name>
    <dbReference type="NCBI Taxonomy" id="408172"/>
    <lineage>
        <taxon>unclassified sequences</taxon>
        <taxon>metagenomes</taxon>
        <taxon>ecological metagenomes</taxon>
    </lineage>
</organism>
<feature type="non-terminal residue" evidence="1">
    <location>
        <position position="1"/>
    </location>
</feature>
<dbReference type="EMBL" id="UINC01011590">
    <property type="protein sequence ID" value="SVA51062.1"/>
    <property type="molecule type" value="Genomic_DNA"/>
</dbReference>
<evidence type="ECO:0000313" key="1">
    <source>
        <dbReference type="EMBL" id="SVA51062.1"/>
    </source>
</evidence>
<dbReference type="AlphaFoldDB" id="A0A381WF29"/>